<evidence type="ECO:0000259" key="7">
    <source>
        <dbReference type="Pfam" id="PF00005"/>
    </source>
</evidence>
<dbReference type="OrthoDB" id="66620at2759"/>
<reference evidence="8" key="1">
    <citation type="submission" date="2013-04" db="EMBL/GenBank/DDBJ databases">
        <authorList>
            <person name="Qu J."/>
            <person name="Murali S.C."/>
            <person name="Bandaranaike D."/>
            <person name="Bellair M."/>
            <person name="Blankenburg K."/>
            <person name="Chao H."/>
            <person name="Dinh H."/>
            <person name="Doddapaneni H."/>
            <person name="Downs B."/>
            <person name="Dugan-Rocha S."/>
            <person name="Elkadiri S."/>
            <person name="Gnanaolivu R.D."/>
            <person name="Hernandez B."/>
            <person name="Javaid M."/>
            <person name="Jayaseelan J.C."/>
            <person name="Lee S."/>
            <person name="Li M."/>
            <person name="Ming W."/>
            <person name="Munidasa M."/>
            <person name="Muniz J."/>
            <person name="Nguyen L."/>
            <person name="Ongeri F."/>
            <person name="Osuji N."/>
            <person name="Pu L.-L."/>
            <person name="Puazo M."/>
            <person name="Qu C."/>
            <person name="Quiroz J."/>
            <person name="Raj R."/>
            <person name="Weissenberger G."/>
            <person name="Xin Y."/>
            <person name="Zou X."/>
            <person name="Han Y."/>
            <person name="Richards S."/>
            <person name="Worley K."/>
            <person name="Muzny D."/>
            <person name="Gibbs R."/>
        </authorList>
    </citation>
    <scope>NUCLEOTIDE SEQUENCE</scope>
    <source>
        <strain evidence="8">Sampled in the wild</strain>
    </source>
</reference>
<evidence type="ECO:0000256" key="6">
    <source>
        <dbReference type="ARBA" id="ARBA00023136"/>
    </source>
</evidence>
<keyword evidence="5" id="KW-1133">Transmembrane helix</keyword>
<feature type="non-terminal residue" evidence="8">
    <location>
        <position position="1"/>
    </location>
</feature>
<dbReference type="Proteomes" id="UP000792457">
    <property type="component" value="Unassembled WGS sequence"/>
</dbReference>
<keyword evidence="4" id="KW-0812">Transmembrane</keyword>
<feature type="domain" description="ABC transporter" evidence="7">
    <location>
        <begin position="2"/>
        <end position="88"/>
    </location>
</feature>
<evidence type="ECO:0000256" key="5">
    <source>
        <dbReference type="ARBA" id="ARBA00022989"/>
    </source>
</evidence>
<dbReference type="GO" id="GO:0016887">
    <property type="term" value="F:ATP hydrolysis activity"/>
    <property type="evidence" value="ECO:0007669"/>
    <property type="project" value="InterPro"/>
</dbReference>
<dbReference type="SUPFAM" id="SSF52540">
    <property type="entry name" value="P-loop containing nucleoside triphosphate hydrolases"/>
    <property type="match status" value="1"/>
</dbReference>
<proteinExistence type="inferred from homology"/>
<name>A0A8K0P2M9_LADFU</name>
<evidence type="ECO:0000256" key="2">
    <source>
        <dbReference type="ARBA" id="ARBA00005814"/>
    </source>
</evidence>
<reference evidence="8" key="2">
    <citation type="submission" date="2017-10" db="EMBL/GenBank/DDBJ databases">
        <title>Ladona fulva Genome sequencing and assembly.</title>
        <authorList>
            <person name="Murali S."/>
            <person name="Richards S."/>
            <person name="Bandaranaike D."/>
            <person name="Bellair M."/>
            <person name="Blankenburg K."/>
            <person name="Chao H."/>
            <person name="Dinh H."/>
            <person name="Doddapaneni H."/>
            <person name="Dugan-Rocha S."/>
            <person name="Elkadiri S."/>
            <person name="Gnanaolivu R."/>
            <person name="Hernandez B."/>
            <person name="Skinner E."/>
            <person name="Javaid M."/>
            <person name="Lee S."/>
            <person name="Li M."/>
            <person name="Ming W."/>
            <person name="Munidasa M."/>
            <person name="Muniz J."/>
            <person name="Nguyen L."/>
            <person name="Hughes D."/>
            <person name="Osuji N."/>
            <person name="Pu L.-L."/>
            <person name="Puazo M."/>
            <person name="Qu C."/>
            <person name="Quiroz J."/>
            <person name="Raj R."/>
            <person name="Weissenberger G."/>
            <person name="Xin Y."/>
            <person name="Zou X."/>
            <person name="Han Y."/>
            <person name="Worley K."/>
            <person name="Muzny D."/>
            <person name="Gibbs R."/>
        </authorList>
    </citation>
    <scope>NUCLEOTIDE SEQUENCE</scope>
    <source>
        <strain evidence="8">Sampled in the wild</strain>
    </source>
</reference>
<evidence type="ECO:0000256" key="4">
    <source>
        <dbReference type="ARBA" id="ARBA00022692"/>
    </source>
</evidence>
<dbReference type="Gene3D" id="3.40.50.300">
    <property type="entry name" value="P-loop containing nucleotide triphosphate hydrolases"/>
    <property type="match status" value="1"/>
</dbReference>
<sequence length="99" mass="10641">MRNITGSFQSGQLIAIMGPSGAGKSSLLDILTGYKTTGVDGLVCVNGEERDLAEFRRLSCYIMQEDRLQGLLTVAENMAVAAELKLGNNVPHEDKEAIV</sequence>
<keyword evidence="3" id="KW-0813">Transport</keyword>
<protein>
    <recommendedName>
        <fullName evidence="7">ABC transporter domain-containing protein</fullName>
    </recommendedName>
</protein>
<evidence type="ECO:0000256" key="1">
    <source>
        <dbReference type="ARBA" id="ARBA00004141"/>
    </source>
</evidence>
<dbReference type="InterPro" id="IPR027417">
    <property type="entry name" value="P-loop_NTPase"/>
</dbReference>
<dbReference type="AlphaFoldDB" id="A0A8K0P2M9"/>
<dbReference type="Pfam" id="PF00005">
    <property type="entry name" value="ABC_tran"/>
    <property type="match status" value="1"/>
</dbReference>
<organism evidence="8 9">
    <name type="scientific">Ladona fulva</name>
    <name type="common">Scarce chaser dragonfly</name>
    <name type="synonym">Libellula fulva</name>
    <dbReference type="NCBI Taxonomy" id="123851"/>
    <lineage>
        <taxon>Eukaryota</taxon>
        <taxon>Metazoa</taxon>
        <taxon>Ecdysozoa</taxon>
        <taxon>Arthropoda</taxon>
        <taxon>Hexapoda</taxon>
        <taxon>Insecta</taxon>
        <taxon>Pterygota</taxon>
        <taxon>Palaeoptera</taxon>
        <taxon>Odonata</taxon>
        <taxon>Epiprocta</taxon>
        <taxon>Anisoptera</taxon>
        <taxon>Libelluloidea</taxon>
        <taxon>Libellulidae</taxon>
        <taxon>Ladona</taxon>
    </lineage>
</organism>
<comment type="caution">
    <text evidence="8">The sequence shown here is derived from an EMBL/GenBank/DDBJ whole genome shotgun (WGS) entry which is preliminary data.</text>
</comment>
<gene>
    <name evidence="8" type="ORF">J437_LFUL012261</name>
</gene>
<dbReference type="GO" id="GO:0042626">
    <property type="term" value="F:ATPase-coupled transmembrane transporter activity"/>
    <property type="evidence" value="ECO:0007669"/>
    <property type="project" value="TreeGrafter"/>
</dbReference>
<evidence type="ECO:0000313" key="9">
    <source>
        <dbReference type="Proteomes" id="UP000792457"/>
    </source>
</evidence>
<keyword evidence="6" id="KW-0472">Membrane</keyword>
<comment type="subcellular location">
    <subcellularLocation>
        <location evidence="1">Membrane</location>
        <topology evidence="1">Multi-pass membrane protein</topology>
    </subcellularLocation>
</comment>
<dbReference type="PANTHER" id="PTHR48041:SF26">
    <property type="entry name" value="FI22810P1"/>
    <property type="match status" value="1"/>
</dbReference>
<keyword evidence="9" id="KW-1185">Reference proteome</keyword>
<dbReference type="GO" id="GO:0005886">
    <property type="term" value="C:plasma membrane"/>
    <property type="evidence" value="ECO:0007669"/>
    <property type="project" value="TreeGrafter"/>
</dbReference>
<dbReference type="EMBL" id="KZ308551">
    <property type="protein sequence ID" value="KAG8231351.1"/>
    <property type="molecule type" value="Genomic_DNA"/>
</dbReference>
<accession>A0A8K0P2M9</accession>
<dbReference type="GO" id="GO:0005524">
    <property type="term" value="F:ATP binding"/>
    <property type="evidence" value="ECO:0007669"/>
    <property type="project" value="InterPro"/>
</dbReference>
<comment type="similarity">
    <text evidence="2">Belongs to the ABC transporter superfamily. ABCG family. Eye pigment precursor importer (TC 3.A.1.204) subfamily.</text>
</comment>
<evidence type="ECO:0000313" key="8">
    <source>
        <dbReference type="EMBL" id="KAG8231351.1"/>
    </source>
</evidence>
<dbReference type="InterPro" id="IPR050352">
    <property type="entry name" value="ABCG_transporters"/>
</dbReference>
<dbReference type="PANTHER" id="PTHR48041">
    <property type="entry name" value="ABC TRANSPORTER G FAMILY MEMBER 28"/>
    <property type="match status" value="1"/>
</dbReference>
<evidence type="ECO:0000256" key="3">
    <source>
        <dbReference type="ARBA" id="ARBA00022448"/>
    </source>
</evidence>
<dbReference type="InterPro" id="IPR003439">
    <property type="entry name" value="ABC_transporter-like_ATP-bd"/>
</dbReference>